<dbReference type="AlphaFoldDB" id="A0A0U3CFD9"/>
<protein>
    <submittedName>
        <fullName evidence="1">Uncharacterized protein</fullName>
    </submittedName>
</protein>
<organism evidence="1 2">
    <name type="scientific">Roseateles depolymerans</name>
    <dbReference type="NCBI Taxonomy" id="76731"/>
    <lineage>
        <taxon>Bacteria</taxon>
        <taxon>Pseudomonadati</taxon>
        <taxon>Pseudomonadota</taxon>
        <taxon>Betaproteobacteria</taxon>
        <taxon>Burkholderiales</taxon>
        <taxon>Sphaerotilaceae</taxon>
        <taxon>Roseateles</taxon>
    </lineage>
</organism>
<dbReference type="PATRIC" id="fig|76731.3.peg.3026"/>
<dbReference type="Proteomes" id="UP000060699">
    <property type="component" value="Chromosome"/>
</dbReference>
<name>A0A0U3CFD9_9BURK</name>
<dbReference type="OrthoDB" id="8851633at2"/>
<dbReference type="KEGG" id="rdp:RD2015_2954"/>
<dbReference type="RefSeq" id="WP_058935531.1">
    <property type="nucleotide sequence ID" value="NZ_CP013729.1"/>
</dbReference>
<evidence type="ECO:0000313" key="1">
    <source>
        <dbReference type="EMBL" id="ALV07416.1"/>
    </source>
</evidence>
<sequence length="274" mass="31453">MKKVACRYAVVQFTPFSETGEFANVGVVLTCPHTKYFGFQLQTRRYKRITSFFDELPKDVYLRAMQVIKIELQRVADVIAAAPAAGQAEYVRHVFDSLIHPREAIIRFSAAKVVLTDDPGLELAKQFDHYVDRSFASPEYVEQAIERRIRTLLGSLELPHPFRPARVGNDDVYVKFPLVQQHGERTSKVIKPFNLDQKEPMGIYDHGGTWLQRVKLLRRHRLLPQDVLFAVSRPPEADAKRYAAFAEIQRELQAEDVQLVDERDEDRIAAFALA</sequence>
<keyword evidence="2" id="KW-1185">Reference proteome</keyword>
<dbReference type="InterPro" id="IPR021398">
    <property type="entry name" value="DUF3037"/>
</dbReference>
<gene>
    <name evidence="1" type="ORF">RD2015_2954</name>
</gene>
<proteinExistence type="predicted"/>
<dbReference type="EMBL" id="CP013729">
    <property type="protein sequence ID" value="ALV07416.1"/>
    <property type="molecule type" value="Genomic_DNA"/>
</dbReference>
<dbReference type="STRING" id="76731.RD2015_2954"/>
<dbReference type="Pfam" id="PF11236">
    <property type="entry name" value="DUF3037"/>
    <property type="match status" value="1"/>
</dbReference>
<reference evidence="1 2" key="1">
    <citation type="submission" date="2015-12" db="EMBL/GenBank/DDBJ databases">
        <title>Complete genome of Roseateles depolymerans KCTC 42856.</title>
        <authorList>
            <person name="Kim K.M."/>
        </authorList>
    </citation>
    <scope>NUCLEOTIDE SEQUENCE [LARGE SCALE GENOMIC DNA]</scope>
    <source>
        <strain evidence="1 2">KCTC 42856</strain>
    </source>
</reference>
<accession>A0A0U3CFD9</accession>
<evidence type="ECO:0000313" key="2">
    <source>
        <dbReference type="Proteomes" id="UP000060699"/>
    </source>
</evidence>